<proteinExistence type="predicted"/>
<dbReference type="AlphaFoldDB" id="A0A1G2H3I0"/>
<evidence type="ECO:0000313" key="2">
    <source>
        <dbReference type="EMBL" id="OGZ57023.1"/>
    </source>
</evidence>
<sequence>MNGNNPGNRNPGGGGNRQRRHQPPRVELEVHFEDAGDEVHVILQGLAKQGSNVLRGKDLQFFFRGEKTDDPQTTNDAGRAEVIFKHLSDGLAEVQIIGTSIRDKKFVRLPDEMKPKSPKVKELAELKTQIEVARATKDLAEATVPPDAEFKKIEHNLERAKSMKQLKEATIDAEREGLQRALELAKLRKQVGDEIPEVELKELQRELAIAKAQSELRETEAKIKLVPHHINFQKSGANGRYHLTLSVVTEDEKVVPNHLVLVVDIVDGTSVPIDDTGEGVVMFERTVPDNQVARLEAGSRVAQLEKQIVVLRGRRVP</sequence>
<evidence type="ECO:0000256" key="1">
    <source>
        <dbReference type="SAM" id="MobiDB-lite"/>
    </source>
</evidence>
<name>A0A1G2H3I0_9BACT</name>
<feature type="region of interest" description="Disordered" evidence="1">
    <location>
        <begin position="1"/>
        <end position="26"/>
    </location>
</feature>
<organism evidence="2 3">
    <name type="scientific">Candidatus Ryanbacteria bacterium RIFCSPLOWO2_02_FULL_47_14</name>
    <dbReference type="NCBI Taxonomy" id="1802129"/>
    <lineage>
        <taxon>Bacteria</taxon>
        <taxon>Candidatus Ryaniibacteriota</taxon>
    </lineage>
</organism>
<dbReference type="Proteomes" id="UP000177954">
    <property type="component" value="Unassembled WGS sequence"/>
</dbReference>
<comment type="caution">
    <text evidence="2">The sequence shown here is derived from an EMBL/GenBank/DDBJ whole genome shotgun (WGS) entry which is preliminary data.</text>
</comment>
<dbReference type="STRING" id="1802129.A3J04_01235"/>
<reference evidence="2 3" key="1">
    <citation type="journal article" date="2016" name="Nat. Commun.">
        <title>Thousands of microbial genomes shed light on interconnected biogeochemical processes in an aquifer system.</title>
        <authorList>
            <person name="Anantharaman K."/>
            <person name="Brown C.T."/>
            <person name="Hug L.A."/>
            <person name="Sharon I."/>
            <person name="Castelle C.J."/>
            <person name="Probst A.J."/>
            <person name="Thomas B.C."/>
            <person name="Singh A."/>
            <person name="Wilkins M.J."/>
            <person name="Karaoz U."/>
            <person name="Brodie E.L."/>
            <person name="Williams K.H."/>
            <person name="Hubbard S.S."/>
            <person name="Banfield J.F."/>
        </authorList>
    </citation>
    <scope>NUCLEOTIDE SEQUENCE [LARGE SCALE GENOMIC DNA]</scope>
</reference>
<gene>
    <name evidence="2" type="ORF">A3J04_01235</name>
</gene>
<dbReference type="EMBL" id="MHNZ01000003">
    <property type="protein sequence ID" value="OGZ57023.1"/>
    <property type="molecule type" value="Genomic_DNA"/>
</dbReference>
<evidence type="ECO:0000313" key="3">
    <source>
        <dbReference type="Proteomes" id="UP000177954"/>
    </source>
</evidence>
<accession>A0A1G2H3I0</accession>
<protein>
    <submittedName>
        <fullName evidence="2">Uncharacterized protein</fullName>
    </submittedName>
</protein>